<protein>
    <submittedName>
        <fullName evidence="1">Uncharacterized protein</fullName>
    </submittedName>
</protein>
<accession>A0AC60P408</accession>
<dbReference type="Proteomes" id="UP000805193">
    <property type="component" value="Unassembled WGS sequence"/>
</dbReference>
<name>A0AC60P408_IXOPE</name>
<dbReference type="EMBL" id="JABSTQ010011203">
    <property type="protein sequence ID" value="KAG0414110.1"/>
    <property type="molecule type" value="Genomic_DNA"/>
</dbReference>
<evidence type="ECO:0000313" key="1">
    <source>
        <dbReference type="EMBL" id="KAG0414110.1"/>
    </source>
</evidence>
<evidence type="ECO:0000313" key="2">
    <source>
        <dbReference type="Proteomes" id="UP000805193"/>
    </source>
</evidence>
<proteinExistence type="predicted"/>
<keyword evidence="2" id="KW-1185">Reference proteome</keyword>
<comment type="caution">
    <text evidence="1">The sequence shown here is derived from an EMBL/GenBank/DDBJ whole genome shotgun (WGS) entry which is preliminary data.</text>
</comment>
<sequence length="119" mass="13448">MQRTRILQRGSSMASDISAVIPEDPVPQEAGTILPSEPAGVGSKWTHWKRVDELRARSYPVSGSRCIFLTVQATSRFPKKWLFDALCYQILELQICDRALYSSVVELRGFLSIKEAMMQ</sequence>
<reference evidence="1 2" key="1">
    <citation type="journal article" date="2020" name="Cell">
        <title>Large-Scale Comparative Analyses of Tick Genomes Elucidate Their Genetic Diversity and Vector Capacities.</title>
        <authorList>
            <consortium name="Tick Genome and Microbiome Consortium (TIGMIC)"/>
            <person name="Jia N."/>
            <person name="Wang J."/>
            <person name="Shi W."/>
            <person name="Du L."/>
            <person name="Sun Y."/>
            <person name="Zhan W."/>
            <person name="Jiang J.F."/>
            <person name="Wang Q."/>
            <person name="Zhang B."/>
            <person name="Ji P."/>
            <person name="Bell-Sakyi L."/>
            <person name="Cui X.M."/>
            <person name="Yuan T.T."/>
            <person name="Jiang B.G."/>
            <person name="Yang W.F."/>
            <person name="Lam T.T."/>
            <person name="Chang Q.C."/>
            <person name="Ding S.J."/>
            <person name="Wang X.J."/>
            <person name="Zhu J.G."/>
            <person name="Ruan X.D."/>
            <person name="Zhao L."/>
            <person name="Wei J.T."/>
            <person name="Ye R.Z."/>
            <person name="Que T.C."/>
            <person name="Du C.H."/>
            <person name="Zhou Y.H."/>
            <person name="Cheng J.X."/>
            <person name="Dai P.F."/>
            <person name="Guo W.B."/>
            <person name="Han X.H."/>
            <person name="Huang E.J."/>
            <person name="Li L.F."/>
            <person name="Wei W."/>
            <person name="Gao Y.C."/>
            <person name="Liu J.Z."/>
            <person name="Shao H.Z."/>
            <person name="Wang X."/>
            <person name="Wang C.C."/>
            <person name="Yang T.C."/>
            <person name="Huo Q.B."/>
            <person name="Li W."/>
            <person name="Chen H.Y."/>
            <person name="Chen S.E."/>
            <person name="Zhou L.G."/>
            <person name="Ni X.B."/>
            <person name="Tian J.H."/>
            <person name="Sheng Y."/>
            <person name="Liu T."/>
            <person name="Pan Y.S."/>
            <person name="Xia L.Y."/>
            <person name="Li J."/>
            <person name="Zhao F."/>
            <person name="Cao W.C."/>
        </authorList>
    </citation>
    <scope>NUCLEOTIDE SEQUENCE [LARGE SCALE GENOMIC DNA]</scope>
    <source>
        <strain evidence="1">Iper-2018</strain>
    </source>
</reference>
<organism evidence="1 2">
    <name type="scientific">Ixodes persulcatus</name>
    <name type="common">Taiga tick</name>
    <dbReference type="NCBI Taxonomy" id="34615"/>
    <lineage>
        <taxon>Eukaryota</taxon>
        <taxon>Metazoa</taxon>
        <taxon>Ecdysozoa</taxon>
        <taxon>Arthropoda</taxon>
        <taxon>Chelicerata</taxon>
        <taxon>Arachnida</taxon>
        <taxon>Acari</taxon>
        <taxon>Parasitiformes</taxon>
        <taxon>Ixodida</taxon>
        <taxon>Ixodoidea</taxon>
        <taxon>Ixodidae</taxon>
        <taxon>Ixodinae</taxon>
        <taxon>Ixodes</taxon>
    </lineage>
</organism>
<gene>
    <name evidence="1" type="ORF">HPB47_008750</name>
</gene>